<proteinExistence type="predicted"/>
<dbReference type="Proteomes" id="UP001152795">
    <property type="component" value="Unassembled WGS sequence"/>
</dbReference>
<name>A0A7D9JT59_PARCT</name>
<reference evidence="8" key="1">
    <citation type="submission" date="2020-04" db="EMBL/GenBank/DDBJ databases">
        <authorList>
            <person name="Alioto T."/>
            <person name="Alioto T."/>
            <person name="Gomez Garrido J."/>
        </authorList>
    </citation>
    <scope>NUCLEOTIDE SEQUENCE</scope>
    <source>
        <strain evidence="8">A484AB</strain>
    </source>
</reference>
<evidence type="ECO:0000256" key="5">
    <source>
        <dbReference type="ARBA" id="ARBA00023136"/>
    </source>
</evidence>
<dbReference type="GO" id="GO:0004930">
    <property type="term" value="F:G protein-coupled receptor activity"/>
    <property type="evidence" value="ECO:0007669"/>
    <property type="project" value="UniProtKB-KW"/>
</dbReference>
<sequence>MATDLLNLNSSENSTTLEDWMSRELVVVNIVFDVLILTVSVLGNFLVIFTIIHEKKLQTTCNFLLLHLAISDISLVVANIPFDIHTLVNGNRWRFGGFMCKILYPVNTVFYVSGALILTVISLDRYRVFVQTFKAKLRRAQAQKLIVLIYVFSVASVIPYMLSLKLEGEVCFENWPKFLYRQLYTVFLFTLQYAVPLVIMIIVYTSIARHLTRKTQRVNLSKHGERKRISLYSGTSSKTRCEREREQRNKKALKTIITVVVVFCVFMLPYQLLWIIADFQGMSEEKLSKLSKLFVIFSYIGSCTLNPFIYGVGDRQFRKGYQSFLNHLVTRATGRKVNRKLSGNAGLTAGDTELTHSVTRGEESRV</sequence>
<keyword evidence="3" id="KW-1133">Transmembrane helix</keyword>
<dbReference type="SMART" id="SM01381">
    <property type="entry name" value="7TM_GPCR_Srsx"/>
    <property type="match status" value="1"/>
</dbReference>
<dbReference type="EMBL" id="CACRXK020021147">
    <property type="protein sequence ID" value="CAB4035543.1"/>
    <property type="molecule type" value="Genomic_DNA"/>
</dbReference>
<dbReference type="Pfam" id="PF00001">
    <property type="entry name" value="7tm_1"/>
    <property type="match status" value="1"/>
</dbReference>
<dbReference type="PANTHER" id="PTHR45695">
    <property type="entry name" value="LEUCOKININ RECEPTOR-RELATED"/>
    <property type="match status" value="1"/>
</dbReference>
<evidence type="ECO:0000256" key="3">
    <source>
        <dbReference type="ARBA" id="ARBA00022989"/>
    </source>
</evidence>
<dbReference type="PRINTS" id="PR00237">
    <property type="entry name" value="GPCRRHODOPSN"/>
</dbReference>
<keyword evidence="7" id="KW-0807">Transducer</keyword>
<keyword evidence="5" id="KW-0472">Membrane</keyword>
<protein>
    <submittedName>
        <fullName evidence="8">Galanin receptor type 1-like</fullName>
    </submittedName>
</protein>
<dbReference type="PANTHER" id="PTHR45695:SF9">
    <property type="entry name" value="LEUCOKININ RECEPTOR"/>
    <property type="match status" value="1"/>
</dbReference>
<dbReference type="OrthoDB" id="10053194at2759"/>
<comment type="subcellular location">
    <subcellularLocation>
        <location evidence="1">Membrane</location>
        <topology evidence="1">Multi-pass membrane protein</topology>
    </subcellularLocation>
</comment>
<keyword evidence="9" id="KW-1185">Reference proteome</keyword>
<dbReference type="GO" id="GO:0005886">
    <property type="term" value="C:plasma membrane"/>
    <property type="evidence" value="ECO:0007669"/>
    <property type="project" value="TreeGrafter"/>
</dbReference>
<keyword evidence="6 8" id="KW-0675">Receptor</keyword>
<dbReference type="CDD" id="cd00637">
    <property type="entry name" value="7tm_classA_rhodopsin-like"/>
    <property type="match status" value="1"/>
</dbReference>
<evidence type="ECO:0000256" key="2">
    <source>
        <dbReference type="ARBA" id="ARBA00022692"/>
    </source>
</evidence>
<evidence type="ECO:0000256" key="4">
    <source>
        <dbReference type="ARBA" id="ARBA00023040"/>
    </source>
</evidence>
<keyword evidence="2" id="KW-0812">Transmembrane</keyword>
<dbReference type="PROSITE" id="PS50262">
    <property type="entry name" value="G_PROTEIN_RECEP_F1_2"/>
    <property type="match status" value="1"/>
</dbReference>
<evidence type="ECO:0000256" key="1">
    <source>
        <dbReference type="ARBA" id="ARBA00004141"/>
    </source>
</evidence>
<evidence type="ECO:0000256" key="7">
    <source>
        <dbReference type="ARBA" id="ARBA00023224"/>
    </source>
</evidence>
<dbReference type="AlphaFoldDB" id="A0A7D9JT59"/>
<evidence type="ECO:0000256" key="6">
    <source>
        <dbReference type="ARBA" id="ARBA00023170"/>
    </source>
</evidence>
<organism evidence="8 9">
    <name type="scientific">Paramuricea clavata</name>
    <name type="common">Red gorgonian</name>
    <name type="synonym">Violescent sea-whip</name>
    <dbReference type="NCBI Taxonomy" id="317549"/>
    <lineage>
        <taxon>Eukaryota</taxon>
        <taxon>Metazoa</taxon>
        <taxon>Cnidaria</taxon>
        <taxon>Anthozoa</taxon>
        <taxon>Octocorallia</taxon>
        <taxon>Malacalcyonacea</taxon>
        <taxon>Plexauridae</taxon>
        <taxon>Paramuricea</taxon>
    </lineage>
</organism>
<accession>A0A7D9JT59</accession>
<evidence type="ECO:0000313" key="8">
    <source>
        <dbReference type="EMBL" id="CAB4035543.1"/>
    </source>
</evidence>
<dbReference type="InterPro" id="IPR000276">
    <property type="entry name" value="GPCR_Rhodpsn"/>
</dbReference>
<dbReference type="Gene3D" id="1.20.1070.10">
    <property type="entry name" value="Rhodopsin 7-helix transmembrane proteins"/>
    <property type="match status" value="1"/>
</dbReference>
<comment type="caution">
    <text evidence="8">The sequence shown here is derived from an EMBL/GenBank/DDBJ whole genome shotgun (WGS) entry which is preliminary data.</text>
</comment>
<gene>
    <name evidence="8" type="ORF">PACLA_8A029542</name>
</gene>
<evidence type="ECO:0000313" key="9">
    <source>
        <dbReference type="Proteomes" id="UP001152795"/>
    </source>
</evidence>
<keyword evidence="4" id="KW-0297">G-protein coupled receptor</keyword>
<dbReference type="SUPFAM" id="SSF81321">
    <property type="entry name" value="Family A G protein-coupled receptor-like"/>
    <property type="match status" value="1"/>
</dbReference>
<dbReference type="InterPro" id="IPR017452">
    <property type="entry name" value="GPCR_Rhodpsn_7TM"/>
</dbReference>